<name>A0A8S3DBG2_9BILA</name>
<feature type="non-terminal residue" evidence="2">
    <location>
        <position position="62"/>
    </location>
</feature>
<proteinExistence type="predicted"/>
<dbReference type="GO" id="GO:0006897">
    <property type="term" value="P:endocytosis"/>
    <property type="evidence" value="ECO:0007669"/>
    <property type="project" value="InterPro"/>
</dbReference>
<dbReference type="InterPro" id="IPR011417">
    <property type="entry name" value="ANTH_dom"/>
</dbReference>
<dbReference type="GO" id="GO:0080025">
    <property type="term" value="F:phosphatidylinositol-3,5-bisphosphate binding"/>
    <property type="evidence" value="ECO:0007669"/>
    <property type="project" value="TreeGrafter"/>
</dbReference>
<evidence type="ECO:0000259" key="1">
    <source>
        <dbReference type="Pfam" id="PF07651"/>
    </source>
</evidence>
<dbReference type="Pfam" id="PF07651">
    <property type="entry name" value="ANTH"/>
    <property type="match status" value="1"/>
</dbReference>
<dbReference type="GO" id="GO:0035615">
    <property type="term" value="F:clathrin adaptor activity"/>
    <property type="evidence" value="ECO:0007669"/>
    <property type="project" value="TreeGrafter"/>
</dbReference>
<dbReference type="GO" id="GO:0043325">
    <property type="term" value="F:phosphatidylinositol-3,4-bisphosphate binding"/>
    <property type="evidence" value="ECO:0007669"/>
    <property type="project" value="TreeGrafter"/>
</dbReference>
<dbReference type="PANTHER" id="PTHR10407">
    <property type="entry name" value="HUNTINGTIN INTERACTING PROTEIN 1"/>
    <property type="match status" value="1"/>
</dbReference>
<sequence>RLHPLIICVQDSSLLYDYIVKVLFKLHDSLPGDTLQGHRQRLIDQFRRLKRFYEQASTLQYF</sequence>
<feature type="non-terminal residue" evidence="2">
    <location>
        <position position="1"/>
    </location>
</feature>
<evidence type="ECO:0000313" key="2">
    <source>
        <dbReference type="EMBL" id="CAF4985418.1"/>
    </source>
</evidence>
<dbReference type="GO" id="GO:0048268">
    <property type="term" value="P:clathrin coat assembly"/>
    <property type="evidence" value="ECO:0007669"/>
    <property type="project" value="TreeGrafter"/>
</dbReference>
<dbReference type="Proteomes" id="UP000681720">
    <property type="component" value="Unassembled WGS sequence"/>
</dbReference>
<dbReference type="PANTHER" id="PTHR10407:SF15">
    <property type="entry name" value="HUNTINGTIN INTERACTING PROTEIN 1"/>
    <property type="match status" value="1"/>
</dbReference>
<feature type="domain" description="AP180 N-terminal homology (ANTH)" evidence="1">
    <location>
        <begin position="2"/>
        <end position="62"/>
    </location>
</feature>
<dbReference type="GO" id="GO:0030136">
    <property type="term" value="C:clathrin-coated vesicle"/>
    <property type="evidence" value="ECO:0007669"/>
    <property type="project" value="TreeGrafter"/>
</dbReference>
<dbReference type="GO" id="GO:0032051">
    <property type="term" value="F:clathrin light chain binding"/>
    <property type="evidence" value="ECO:0007669"/>
    <property type="project" value="TreeGrafter"/>
</dbReference>
<accession>A0A8S3DBG2</accession>
<protein>
    <recommendedName>
        <fullName evidence="1">AP180 N-terminal homology (ANTH) domain-containing protein</fullName>
    </recommendedName>
</protein>
<organism evidence="2 3">
    <name type="scientific">Rotaria magnacalcarata</name>
    <dbReference type="NCBI Taxonomy" id="392030"/>
    <lineage>
        <taxon>Eukaryota</taxon>
        <taxon>Metazoa</taxon>
        <taxon>Spiralia</taxon>
        <taxon>Gnathifera</taxon>
        <taxon>Rotifera</taxon>
        <taxon>Eurotatoria</taxon>
        <taxon>Bdelloidea</taxon>
        <taxon>Philodinida</taxon>
        <taxon>Philodinidae</taxon>
        <taxon>Rotaria</taxon>
    </lineage>
</organism>
<gene>
    <name evidence="2" type="ORF">GIL414_LOCUS56305</name>
</gene>
<dbReference type="AlphaFoldDB" id="A0A8S3DBG2"/>
<dbReference type="InterPro" id="IPR030224">
    <property type="entry name" value="Sla2_fam"/>
</dbReference>
<dbReference type="GO" id="GO:0051015">
    <property type="term" value="F:actin filament binding"/>
    <property type="evidence" value="ECO:0007669"/>
    <property type="project" value="TreeGrafter"/>
</dbReference>
<evidence type="ECO:0000313" key="3">
    <source>
        <dbReference type="Proteomes" id="UP000681720"/>
    </source>
</evidence>
<dbReference type="EMBL" id="CAJOBJ010201896">
    <property type="protein sequence ID" value="CAF4985418.1"/>
    <property type="molecule type" value="Genomic_DNA"/>
</dbReference>
<dbReference type="GO" id="GO:0030864">
    <property type="term" value="C:cortical actin cytoskeleton"/>
    <property type="evidence" value="ECO:0007669"/>
    <property type="project" value="TreeGrafter"/>
</dbReference>
<comment type="caution">
    <text evidence="2">The sequence shown here is derived from an EMBL/GenBank/DDBJ whole genome shotgun (WGS) entry which is preliminary data.</text>
</comment>
<reference evidence="2" key="1">
    <citation type="submission" date="2021-02" db="EMBL/GenBank/DDBJ databases">
        <authorList>
            <person name="Nowell W R."/>
        </authorList>
    </citation>
    <scope>NUCLEOTIDE SEQUENCE</scope>
</reference>
<dbReference type="GO" id="GO:0007015">
    <property type="term" value="P:actin filament organization"/>
    <property type="evidence" value="ECO:0007669"/>
    <property type="project" value="TreeGrafter"/>
</dbReference>